<name>A0A1E3WFB3_9VIBR</name>
<dbReference type="PANTHER" id="PTHR38733">
    <property type="entry name" value="PROTEIN MCRC"/>
    <property type="match status" value="1"/>
</dbReference>
<dbReference type="RefSeq" id="WP_069447663.1">
    <property type="nucleotide sequence ID" value="NZ_MDCJ01000007.1"/>
</dbReference>
<dbReference type="EMBL" id="MDCJ01000007">
    <property type="protein sequence ID" value="ODS04440.1"/>
    <property type="molecule type" value="Genomic_DNA"/>
</dbReference>
<dbReference type="PANTHER" id="PTHR38733:SF1">
    <property type="entry name" value="TYPE IV METHYL-DIRECTED RESTRICTION ENZYME ECOKMCRBC"/>
    <property type="match status" value="1"/>
</dbReference>
<reference evidence="1 2" key="1">
    <citation type="submission" date="2016-08" db="EMBL/GenBank/DDBJ databases">
        <title>Genome sequencing of Vibrio scophthalmi strain FP3289, an isolated from Paralichthys olivaceus.</title>
        <authorList>
            <person name="Han H.-J."/>
        </authorList>
    </citation>
    <scope>NUCLEOTIDE SEQUENCE [LARGE SCALE GENOMIC DNA]</scope>
    <source>
        <strain evidence="1 2">FP3289</strain>
    </source>
</reference>
<sequence length="459" mass="52648">MKMLKEIALFEFAYLISQESEVTRVPYWVEVISPSAFAYLKAMALSDGKPNRLFRLCRKNGAEALQVQNYAGVISTPDGTQVEILPKLAKALSCEEESAQGQSDRQRCEQARYSLLVMLRALKGFAHIQTSSADIRQQKMPLLEVFISQFLASVNVLVKKGLRSDYVRREDNLHFLKGKLNTTQQMRKNIINKHKFYCEYDEFLLDRPANRLLHSALDKLRSISRNASNQKQLQELCFVFDEVPVSGNYKSDFACLRLDRGMSHYQTPLAWTKLILDGFSPQTMRGDHRAISLLFPMEKVFEDYVAKVLAKQLKPELNLKTQAQSKHLVTHNDSAWFKLKPDLLIEKSGEVISVLDTKWKLIDPTKANGTDKYGLSQNDFYQMFAYGNHYFNESTSQRQLFLIYPAHAGFKQAIPYSFDFPTQTGNPLTLWVVPFVIGEGEGCGVQWPKQINPQWDRMD</sequence>
<dbReference type="OrthoDB" id="307209at2"/>
<dbReference type="Proteomes" id="UP000095131">
    <property type="component" value="Unassembled WGS sequence"/>
</dbReference>
<accession>A0A1E3WFB3</accession>
<evidence type="ECO:0008006" key="3">
    <source>
        <dbReference type="Google" id="ProtNLM"/>
    </source>
</evidence>
<comment type="caution">
    <text evidence="1">The sequence shown here is derived from an EMBL/GenBank/DDBJ whole genome shotgun (WGS) entry which is preliminary data.</text>
</comment>
<organism evidence="1 2">
    <name type="scientific">Vibrio scophthalmi</name>
    <dbReference type="NCBI Taxonomy" id="45658"/>
    <lineage>
        <taxon>Bacteria</taxon>
        <taxon>Pseudomonadati</taxon>
        <taxon>Pseudomonadota</taxon>
        <taxon>Gammaproteobacteria</taxon>
        <taxon>Vibrionales</taxon>
        <taxon>Vibrionaceae</taxon>
        <taxon>Vibrio</taxon>
    </lineage>
</organism>
<evidence type="ECO:0000313" key="2">
    <source>
        <dbReference type="Proteomes" id="UP000095131"/>
    </source>
</evidence>
<protein>
    <recommendedName>
        <fullName evidence="3">5-methylcytosine-specific restriction enzyme</fullName>
    </recommendedName>
</protein>
<gene>
    <name evidence="1" type="ORF">VSF3289_03579</name>
</gene>
<proteinExistence type="predicted"/>
<evidence type="ECO:0000313" key="1">
    <source>
        <dbReference type="EMBL" id="ODS04440.1"/>
    </source>
</evidence>
<dbReference type="Pfam" id="PF10117">
    <property type="entry name" value="McrBC"/>
    <property type="match status" value="1"/>
</dbReference>
<dbReference type="AlphaFoldDB" id="A0A1E3WFB3"/>
<dbReference type="InterPro" id="IPR019292">
    <property type="entry name" value="McrC"/>
</dbReference>
<dbReference type="PATRIC" id="fig|45658.8.peg.3535"/>